<dbReference type="OrthoDB" id="9813903at2"/>
<dbReference type="PROSITE" id="PS50883">
    <property type="entry name" value="EAL"/>
    <property type="match status" value="1"/>
</dbReference>
<evidence type="ECO:0000313" key="2">
    <source>
        <dbReference type="Proteomes" id="UP000185739"/>
    </source>
</evidence>
<dbReference type="KEGG" id="tcl:Tchl_1284"/>
<sequence>MHPRLPAQALLELIEQRRFGVEYQPVLALADGAIIGYEALARFYDAHGRALAPQQVFDSLHSSPLSLFQVEYEMKRLQLAHAPREAGRLFVNLDPDAFQVAAADESHPLVALLAARPGVVVEIIENSSINDADLSDAMVAAFAGTPVELALDDIGAPRTMLSLPILLAVDFLKFDRSWTLHPDDPVRVAALRHLVAFARECGKQTVLEGIEHEWQRAFAAAIGFDHVQGFLYRHLFRRTACLAGVAGDGAAALPAAA</sequence>
<dbReference type="RefSeq" id="WP_075147666.1">
    <property type="nucleotide sequence ID" value="NZ_CP018839.1"/>
</dbReference>
<dbReference type="Proteomes" id="UP000185739">
    <property type="component" value="Chromosome"/>
</dbReference>
<dbReference type="EMBL" id="CP018839">
    <property type="protein sequence ID" value="APR04143.1"/>
    <property type="molecule type" value="Genomic_DNA"/>
</dbReference>
<organism evidence="1 2">
    <name type="scientific">Thauera chlorobenzoica</name>
    <dbReference type="NCBI Taxonomy" id="96773"/>
    <lineage>
        <taxon>Bacteria</taxon>
        <taxon>Pseudomonadati</taxon>
        <taxon>Pseudomonadota</taxon>
        <taxon>Betaproteobacteria</taxon>
        <taxon>Rhodocyclales</taxon>
        <taxon>Zoogloeaceae</taxon>
        <taxon>Thauera</taxon>
    </lineage>
</organism>
<name>A0A1H5T2B7_9RHOO</name>
<dbReference type="SUPFAM" id="SSF141868">
    <property type="entry name" value="EAL domain-like"/>
    <property type="match status" value="1"/>
</dbReference>
<dbReference type="GO" id="GO:0071111">
    <property type="term" value="F:cyclic-guanylate-specific phosphodiesterase activity"/>
    <property type="evidence" value="ECO:0007669"/>
    <property type="project" value="InterPro"/>
</dbReference>
<dbReference type="Pfam" id="PF00563">
    <property type="entry name" value="EAL"/>
    <property type="match status" value="1"/>
</dbReference>
<evidence type="ECO:0000313" key="1">
    <source>
        <dbReference type="EMBL" id="APR04143.1"/>
    </source>
</evidence>
<dbReference type="PANTHER" id="PTHR33121">
    <property type="entry name" value="CYCLIC DI-GMP PHOSPHODIESTERASE PDEF"/>
    <property type="match status" value="1"/>
</dbReference>
<accession>A0A1H5T2B7</accession>
<dbReference type="InterPro" id="IPR001633">
    <property type="entry name" value="EAL_dom"/>
</dbReference>
<dbReference type="InterPro" id="IPR035919">
    <property type="entry name" value="EAL_sf"/>
</dbReference>
<dbReference type="CDD" id="cd01948">
    <property type="entry name" value="EAL"/>
    <property type="match status" value="1"/>
</dbReference>
<dbReference type="PANTHER" id="PTHR33121:SF76">
    <property type="entry name" value="SIGNALING PROTEIN"/>
    <property type="match status" value="1"/>
</dbReference>
<gene>
    <name evidence="1" type="ORF">Tchl_1284</name>
</gene>
<dbReference type="STRING" id="96773.Tchl_1284"/>
<dbReference type="Gene3D" id="3.20.20.450">
    <property type="entry name" value="EAL domain"/>
    <property type="match status" value="1"/>
</dbReference>
<dbReference type="SMART" id="SM00052">
    <property type="entry name" value="EAL"/>
    <property type="match status" value="1"/>
</dbReference>
<dbReference type="InterPro" id="IPR050706">
    <property type="entry name" value="Cyclic-di-GMP_PDE-like"/>
</dbReference>
<reference evidence="1 2" key="1">
    <citation type="submission" date="2016-12" db="EMBL/GenBank/DDBJ databases">
        <title>Complete genome sequence of Thauera chlorobenzoica, a Betaproteobacterium degrading haloaromatics anaerobically to CO2 and halides.</title>
        <authorList>
            <person name="Goris T."/>
            <person name="Mergelsberg M."/>
            <person name="Boll M."/>
        </authorList>
    </citation>
    <scope>NUCLEOTIDE SEQUENCE [LARGE SCALE GENOMIC DNA]</scope>
    <source>
        <strain evidence="1 2">3CB1</strain>
    </source>
</reference>
<keyword evidence="2" id="KW-1185">Reference proteome</keyword>
<protein>
    <submittedName>
        <fullName evidence="1">EAL domain protein</fullName>
    </submittedName>
</protein>
<dbReference type="AlphaFoldDB" id="A0A1H5T2B7"/>
<proteinExistence type="predicted"/>